<dbReference type="AlphaFoldDB" id="A0AAV4YAX3"/>
<evidence type="ECO:0000256" key="1">
    <source>
        <dbReference type="PROSITE-ProRule" id="PRU00042"/>
    </source>
</evidence>
<dbReference type="PANTHER" id="PTHR21020:SF0">
    <property type="entry name" value="ZINC FINGER PROTEIN 800"/>
    <property type="match status" value="1"/>
</dbReference>
<evidence type="ECO:0000313" key="4">
    <source>
        <dbReference type="Proteomes" id="UP001054945"/>
    </source>
</evidence>
<dbReference type="Pfam" id="PF13894">
    <property type="entry name" value="zf-C2H2_4"/>
    <property type="match status" value="1"/>
</dbReference>
<evidence type="ECO:0000259" key="2">
    <source>
        <dbReference type="PROSITE" id="PS50157"/>
    </source>
</evidence>
<feature type="domain" description="C2H2-type" evidence="2">
    <location>
        <begin position="120"/>
        <end position="147"/>
    </location>
</feature>
<sequence>MNSKSTGQLSKREKYLKLRGDCDLNEFKCFKCNTSFNSLKTLHFHMLSIHAENRRYYKCPVCDYTFVQVWCVNRHLMKVHKKTKEETDGLKIKIKPTTTAKPGNIKSDDHQYKYADFEKLKCLCCSRSFSTPANLRRHVARHLGLTRFWCKLCNYKTFNHSDCLQHVKKIHPTQDPQSLVIKCSEHSVNM</sequence>
<dbReference type="Proteomes" id="UP001054945">
    <property type="component" value="Unassembled WGS sequence"/>
</dbReference>
<name>A0AAV4YAX3_CAEEX</name>
<feature type="domain" description="C2H2-type" evidence="2">
    <location>
        <begin position="27"/>
        <end position="55"/>
    </location>
</feature>
<keyword evidence="1" id="KW-0863">Zinc-finger</keyword>
<dbReference type="InterPro" id="IPR013087">
    <property type="entry name" value="Znf_C2H2_type"/>
</dbReference>
<dbReference type="SMART" id="SM00355">
    <property type="entry name" value="ZnF_C2H2"/>
    <property type="match status" value="4"/>
</dbReference>
<evidence type="ECO:0000313" key="3">
    <source>
        <dbReference type="EMBL" id="GIZ03515.1"/>
    </source>
</evidence>
<keyword evidence="1" id="KW-0862">Zinc</keyword>
<keyword evidence="1" id="KW-0479">Metal-binding</keyword>
<reference evidence="3 4" key="1">
    <citation type="submission" date="2021-06" db="EMBL/GenBank/DDBJ databases">
        <title>Caerostris extrusa draft genome.</title>
        <authorList>
            <person name="Kono N."/>
            <person name="Arakawa K."/>
        </authorList>
    </citation>
    <scope>NUCLEOTIDE SEQUENCE [LARGE SCALE GENOMIC DNA]</scope>
</reference>
<dbReference type="EMBL" id="BPLR01018964">
    <property type="protein sequence ID" value="GIZ03515.1"/>
    <property type="molecule type" value="Genomic_DNA"/>
</dbReference>
<dbReference type="Gene3D" id="3.30.160.60">
    <property type="entry name" value="Classic Zinc Finger"/>
    <property type="match status" value="2"/>
</dbReference>
<proteinExistence type="predicted"/>
<dbReference type="PROSITE" id="PS50157">
    <property type="entry name" value="ZINC_FINGER_C2H2_2"/>
    <property type="match status" value="3"/>
</dbReference>
<feature type="domain" description="C2H2-type" evidence="2">
    <location>
        <begin position="57"/>
        <end position="85"/>
    </location>
</feature>
<dbReference type="PANTHER" id="PTHR21020">
    <property type="entry name" value="ZINC FINGER PROTEIN 800"/>
    <property type="match status" value="1"/>
</dbReference>
<dbReference type="Pfam" id="PF00096">
    <property type="entry name" value="zf-C2H2"/>
    <property type="match status" value="1"/>
</dbReference>
<protein>
    <recommendedName>
        <fullName evidence="2">C2H2-type domain-containing protein</fullName>
    </recommendedName>
</protein>
<comment type="caution">
    <text evidence="3">The sequence shown here is derived from an EMBL/GenBank/DDBJ whole genome shotgun (WGS) entry which is preliminary data.</text>
</comment>
<dbReference type="SUPFAM" id="SSF57667">
    <property type="entry name" value="beta-beta-alpha zinc fingers"/>
    <property type="match status" value="2"/>
</dbReference>
<gene>
    <name evidence="3" type="primary">AVEN_104356_1</name>
    <name evidence="3" type="ORF">CEXT_548521</name>
</gene>
<keyword evidence="4" id="KW-1185">Reference proteome</keyword>
<accession>A0AAV4YAX3</accession>
<dbReference type="PROSITE" id="PS00028">
    <property type="entry name" value="ZINC_FINGER_C2H2_1"/>
    <property type="match status" value="3"/>
</dbReference>
<dbReference type="InterPro" id="IPR036236">
    <property type="entry name" value="Znf_C2H2_sf"/>
</dbReference>
<dbReference type="InterPro" id="IPR039149">
    <property type="entry name" value="ZNF800"/>
</dbReference>
<dbReference type="GO" id="GO:0008270">
    <property type="term" value="F:zinc ion binding"/>
    <property type="evidence" value="ECO:0007669"/>
    <property type="project" value="UniProtKB-KW"/>
</dbReference>
<organism evidence="3 4">
    <name type="scientific">Caerostris extrusa</name>
    <name type="common">Bark spider</name>
    <name type="synonym">Caerostris bankana</name>
    <dbReference type="NCBI Taxonomy" id="172846"/>
    <lineage>
        <taxon>Eukaryota</taxon>
        <taxon>Metazoa</taxon>
        <taxon>Ecdysozoa</taxon>
        <taxon>Arthropoda</taxon>
        <taxon>Chelicerata</taxon>
        <taxon>Arachnida</taxon>
        <taxon>Araneae</taxon>
        <taxon>Araneomorphae</taxon>
        <taxon>Entelegynae</taxon>
        <taxon>Araneoidea</taxon>
        <taxon>Araneidae</taxon>
        <taxon>Caerostris</taxon>
    </lineage>
</organism>